<evidence type="ECO:0000256" key="1">
    <source>
        <dbReference type="SAM" id="SignalP"/>
    </source>
</evidence>
<protein>
    <submittedName>
        <fullName evidence="2">Uncharacterized protein</fullName>
    </submittedName>
</protein>
<accession>A0ABR1ELM1</accession>
<reference evidence="2 3" key="1">
    <citation type="submission" date="2023-08" db="EMBL/GenBank/DDBJ databases">
        <title>A Necator americanus chromosomal reference genome.</title>
        <authorList>
            <person name="Ilik V."/>
            <person name="Petrzelkova K.J."/>
            <person name="Pardy F."/>
            <person name="Fuh T."/>
            <person name="Niatou-Singa F.S."/>
            <person name="Gouil Q."/>
            <person name="Baker L."/>
            <person name="Ritchie M.E."/>
            <person name="Jex A.R."/>
            <person name="Gazzola D."/>
            <person name="Li H."/>
            <person name="Toshio Fujiwara R."/>
            <person name="Zhan B."/>
            <person name="Aroian R.V."/>
            <person name="Pafco B."/>
            <person name="Schwarz E.M."/>
        </authorList>
    </citation>
    <scope>NUCLEOTIDE SEQUENCE [LARGE SCALE GENOMIC DNA]</scope>
    <source>
        <strain evidence="2 3">Aroian</strain>
        <tissue evidence="2">Whole animal</tissue>
    </source>
</reference>
<sequence>MFAAVFLCSLFVVLHSGSVNFCREATDCRSCAESYTQVFGFREHCRWCVDANLCVGPLSCPFGKPVVQRDSFRCPAKTVLKFIEISRKYKMPLCLLFIDLKAFSSVETEPDIEALDNASAHTQQIKTQAPRIVQ</sequence>
<dbReference type="EMBL" id="JAVFWL010000006">
    <property type="protein sequence ID" value="KAK6763549.1"/>
    <property type="molecule type" value="Genomic_DNA"/>
</dbReference>
<name>A0ABR1ELM1_NECAM</name>
<organism evidence="2 3">
    <name type="scientific">Necator americanus</name>
    <name type="common">Human hookworm</name>
    <dbReference type="NCBI Taxonomy" id="51031"/>
    <lineage>
        <taxon>Eukaryota</taxon>
        <taxon>Metazoa</taxon>
        <taxon>Ecdysozoa</taxon>
        <taxon>Nematoda</taxon>
        <taxon>Chromadorea</taxon>
        <taxon>Rhabditida</taxon>
        <taxon>Rhabditina</taxon>
        <taxon>Rhabditomorpha</taxon>
        <taxon>Strongyloidea</taxon>
        <taxon>Ancylostomatidae</taxon>
        <taxon>Bunostominae</taxon>
        <taxon>Necator</taxon>
    </lineage>
</organism>
<gene>
    <name evidence="2" type="primary">Necator_chrX.g24194</name>
    <name evidence="2" type="ORF">RB195_024029</name>
</gene>
<evidence type="ECO:0000313" key="3">
    <source>
        <dbReference type="Proteomes" id="UP001303046"/>
    </source>
</evidence>
<evidence type="ECO:0000313" key="2">
    <source>
        <dbReference type="EMBL" id="KAK6763549.1"/>
    </source>
</evidence>
<keyword evidence="3" id="KW-1185">Reference proteome</keyword>
<feature type="signal peptide" evidence="1">
    <location>
        <begin position="1"/>
        <end position="16"/>
    </location>
</feature>
<comment type="caution">
    <text evidence="2">The sequence shown here is derived from an EMBL/GenBank/DDBJ whole genome shotgun (WGS) entry which is preliminary data.</text>
</comment>
<proteinExistence type="predicted"/>
<keyword evidence="1" id="KW-0732">Signal</keyword>
<dbReference type="Proteomes" id="UP001303046">
    <property type="component" value="Unassembled WGS sequence"/>
</dbReference>
<feature type="chain" id="PRO_5046223147" evidence="1">
    <location>
        <begin position="17"/>
        <end position="134"/>
    </location>
</feature>